<evidence type="ECO:0000313" key="26">
    <source>
        <dbReference type="Proteomes" id="UP000678499"/>
    </source>
</evidence>
<dbReference type="InterPro" id="IPR014782">
    <property type="entry name" value="Peptidase_M1_dom"/>
</dbReference>
<dbReference type="GO" id="GO:0098552">
    <property type="term" value="C:side of membrane"/>
    <property type="evidence" value="ECO:0007669"/>
    <property type="project" value="UniProtKB-KW"/>
</dbReference>
<keyword evidence="9 19" id="KW-0479">Metal-binding</keyword>
<feature type="binding site" evidence="19">
    <location>
        <position position="341"/>
    </location>
    <ligand>
        <name>Zn(2+)</name>
        <dbReference type="ChEBI" id="CHEBI:29105"/>
        <note>catalytic</note>
    </ligand>
</feature>
<dbReference type="Gene3D" id="1.10.390.10">
    <property type="entry name" value="Neutral Protease Domain 2"/>
    <property type="match status" value="1"/>
</dbReference>
<feature type="site" description="Transition state stabilizer" evidence="20">
    <location>
        <position position="405"/>
    </location>
</feature>
<keyword evidence="5" id="KW-1003">Cell membrane</keyword>
<dbReference type="OrthoDB" id="510539at2759"/>
<sequence>MAKSSMLRNGRLPRDTLPLRYEVLLAPDLNRSKLSGSVQIDAVCVKETAEVVFHSDPMLVWDRVAVSSSNDCANFFETGIERSAEDQAVRLSLPRKLKPEERFRVAVDFSGQFSEKLVGFYRATYAEDGNAKHLGVTHLWPTEARRMFPCYDEPDMKAEFLIKVQRLASMTALSNMPVKATRPCDDGCLLESKEEVVEDEFEVTPKMSTYLLAVTVSEFQSVTATTDNQTLVRVWMPPSLKRQAKLAIDIAPVVLKFYEKLFDIRYPLPKMDLFVAPDLAYGAMENWGLITYRAQSLLFDPAVSTAKDQVQLASTVSHEIAHQWFGNLVTPSWWTDLWLNEGFASYMEVIPIQEILTKWNVGESCYSEMLRGVLVTDSLMASHSISKTGVTTTNEIMELFDDISYRKGSSLIRMLVAVLGRDAFLRALSGYLAAFAYGNASQDDLWTHLSKADSSRLPKNALLKDIMDSWTLQTGDFLPFALSISSVLIKEYRLCLGYPVVTVARKDSGDGHELHVSQKRFFLYPLGAPEKDRDSVSSWWVPLNFASGTRNNSTRDWKDARADAWLEPNSEYKSSQKFGVNEWIVVNVGHTGFYRVNYDDLNWKLLAEQLKENAEVIDPVNRAQILDDAFMLARAGYLEYDLAVDLMDYLPAETSYMPWSAALKSANFFIDMLDDGEEEHAGDLNLLKNYLKKTLTPALDSMEENRNGQTCCNETSGQYENVTSIWLETLLAKWGCDLGHEKSVKFARDEFSRWMTSYDPENPDKPIIDPNMKEMVYCCGINLGGKAEWDFAAKHLSRTSVATERDLILSALACTQNVSLLSEYAELVIKGGTGTDSNPLIPKADSMTALLNIAARSNVGGNLMLDLVTDEWPRVQSLFGTGRLNVGRLFVQVAKGLSSTQKIEKIKKFSETNKSALHGANLLMQTAEEFILSNIRWQTGLRAKFMKALSRKFR</sequence>
<dbReference type="GO" id="GO:0070006">
    <property type="term" value="F:metalloaminopeptidase activity"/>
    <property type="evidence" value="ECO:0007669"/>
    <property type="project" value="TreeGrafter"/>
</dbReference>
<dbReference type="SUPFAM" id="SSF63737">
    <property type="entry name" value="Leukotriene A4 hydrolase N-terminal domain"/>
    <property type="match status" value="1"/>
</dbReference>
<evidence type="ECO:0000259" key="24">
    <source>
        <dbReference type="Pfam" id="PF17900"/>
    </source>
</evidence>
<evidence type="ECO:0000256" key="19">
    <source>
        <dbReference type="PIRSR" id="PIRSR634016-3"/>
    </source>
</evidence>
<dbReference type="GO" id="GO:0005737">
    <property type="term" value="C:cytoplasm"/>
    <property type="evidence" value="ECO:0007669"/>
    <property type="project" value="TreeGrafter"/>
</dbReference>
<dbReference type="InterPro" id="IPR001930">
    <property type="entry name" value="Peptidase_M1"/>
</dbReference>
<dbReference type="GO" id="GO:0016285">
    <property type="term" value="F:alanyl aminopeptidase activity"/>
    <property type="evidence" value="ECO:0007669"/>
    <property type="project" value="UniProtKB-EC"/>
</dbReference>
<dbReference type="InterPro" id="IPR050344">
    <property type="entry name" value="Peptidase_M1_aminopeptidases"/>
</dbReference>
<keyword evidence="21" id="KW-0031">Aminopeptidase</keyword>
<dbReference type="InterPro" id="IPR034016">
    <property type="entry name" value="M1_APN-typ"/>
</dbReference>
<feature type="active site" description="Proton acceptor" evidence="18">
    <location>
        <position position="319"/>
    </location>
</feature>
<evidence type="ECO:0000313" key="25">
    <source>
        <dbReference type="EMBL" id="CAD7282076.1"/>
    </source>
</evidence>
<dbReference type="FunFam" id="2.60.40.1910:FF:000008">
    <property type="entry name" value="Aminopeptidase"/>
    <property type="match status" value="1"/>
</dbReference>
<dbReference type="FunFam" id="1.10.390.10:FF:000016">
    <property type="entry name" value="Glutamyl aminopeptidase"/>
    <property type="match status" value="1"/>
</dbReference>
<evidence type="ECO:0000256" key="2">
    <source>
        <dbReference type="ARBA" id="ARBA00004167"/>
    </source>
</evidence>
<evidence type="ECO:0000256" key="20">
    <source>
        <dbReference type="PIRSR" id="PIRSR634016-4"/>
    </source>
</evidence>
<keyword evidence="7 21" id="KW-0645">Protease</keyword>
<reference evidence="25" key="1">
    <citation type="submission" date="2020-11" db="EMBL/GenBank/DDBJ databases">
        <authorList>
            <person name="Tran Van P."/>
        </authorList>
    </citation>
    <scope>NUCLEOTIDE SEQUENCE</scope>
</reference>
<keyword evidence="26" id="KW-1185">Reference proteome</keyword>
<feature type="domain" description="Peptidase M1 membrane alanine aminopeptidase" evidence="22">
    <location>
        <begin position="247"/>
        <end position="470"/>
    </location>
</feature>
<gene>
    <name evidence="25" type="ORF">NMOB1V02_LOCUS9708</name>
</gene>
<proteinExistence type="inferred from homology"/>
<dbReference type="CDD" id="cd09601">
    <property type="entry name" value="M1_APN-Q_like"/>
    <property type="match status" value="1"/>
</dbReference>
<keyword evidence="8" id="KW-0812">Transmembrane</keyword>
<dbReference type="GO" id="GO:0008270">
    <property type="term" value="F:zinc ion binding"/>
    <property type="evidence" value="ECO:0007669"/>
    <property type="project" value="UniProtKB-UniRule"/>
</dbReference>
<dbReference type="EC" id="3.4.11.-" evidence="21"/>
<evidence type="ECO:0000259" key="23">
    <source>
        <dbReference type="Pfam" id="PF11838"/>
    </source>
</evidence>
<evidence type="ECO:0000256" key="3">
    <source>
        <dbReference type="ARBA" id="ARBA00004609"/>
    </source>
</evidence>
<keyword evidence="13" id="KW-1133">Transmembrane helix</keyword>
<dbReference type="Gene3D" id="2.60.40.1910">
    <property type="match status" value="1"/>
</dbReference>
<keyword evidence="16" id="KW-1015">Disulfide bond</keyword>
<dbReference type="Proteomes" id="UP000678499">
    <property type="component" value="Unassembled WGS sequence"/>
</dbReference>
<keyword evidence="15" id="KW-0472">Membrane</keyword>
<evidence type="ECO:0000256" key="7">
    <source>
        <dbReference type="ARBA" id="ARBA00022670"/>
    </source>
</evidence>
<dbReference type="InterPro" id="IPR027268">
    <property type="entry name" value="Peptidase_M4/M1_CTD_sf"/>
</dbReference>
<keyword evidence="6" id="KW-0449">Lipoprotein</keyword>
<protein>
    <recommendedName>
        <fullName evidence="21">Aminopeptidase</fullName>
        <ecNumber evidence="21">3.4.11.-</ecNumber>
    </recommendedName>
</protein>
<dbReference type="GO" id="GO:0006508">
    <property type="term" value="P:proteolysis"/>
    <property type="evidence" value="ECO:0007669"/>
    <property type="project" value="UniProtKB-KW"/>
</dbReference>
<comment type="subcellular location">
    <subcellularLocation>
        <location evidence="3">Cell membrane</location>
        <topology evidence="3">Lipid-anchor</topology>
        <topology evidence="3">GPI-anchor</topology>
    </subcellularLocation>
    <subcellularLocation>
        <location evidence="2">Membrane</location>
        <topology evidence="2">Single-pass membrane protein</topology>
    </subcellularLocation>
</comment>
<feature type="domain" description="ERAP1-like C-terminal" evidence="23">
    <location>
        <begin position="583"/>
        <end position="921"/>
    </location>
</feature>
<organism evidence="25">
    <name type="scientific">Notodromas monacha</name>
    <dbReference type="NCBI Taxonomy" id="399045"/>
    <lineage>
        <taxon>Eukaryota</taxon>
        <taxon>Metazoa</taxon>
        <taxon>Ecdysozoa</taxon>
        <taxon>Arthropoda</taxon>
        <taxon>Crustacea</taxon>
        <taxon>Oligostraca</taxon>
        <taxon>Ostracoda</taxon>
        <taxon>Podocopa</taxon>
        <taxon>Podocopida</taxon>
        <taxon>Cypridocopina</taxon>
        <taxon>Cypridoidea</taxon>
        <taxon>Cyprididae</taxon>
        <taxon>Notodromas</taxon>
    </lineage>
</organism>
<dbReference type="GO" id="GO:0005615">
    <property type="term" value="C:extracellular space"/>
    <property type="evidence" value="ECO:0007669"/>
    <property type="project" value="TreeGrafter"/>
</dbReference>
<dbReference type="InterPro" id="IPR024571">
    <property type="entry name" value="ERAP1-like_C_dom"/>
</dbReference>
<dbReference type="Gene3D" id="2.60.40.1730">
    <property type="entry name" value="tricorn interacting facor f3 domain"/>
    <property type="match status" value="1"/>
</dbReference>
<dbReference type="Pfam" id="PF01433">
    <property type="entry name" value="Peptidase_M1"/>
    <property type="match status" value="1"/>
</dbReference>
<dbReference type="PANTHER" id="PTHR11533">
    <property type="entry name" value="PROTEASE M1 ZINC METALLOPROTEASE"/>
    <property type="match status" value="1"/>
</dbReference>
<evidence type="ECO:0000256" key="4">
    <source>
        <dbReference type="ARBA" id="ARBA00010136"/>
    </source>
</evidence>
<feature type="binding site" evidence="19">
    <location>
        <position position="322"/>
    </location>
    <ligand>
        <name>Zn(2+)</name>
        <dbReference type="ChEBI" id="CHEBI:29105"/>
        <note>catalytic</note>
    </ligand>
</feature>
<dbReference type="GO" id="GO:0043171">
    <property type="term" value="P:peptide catabolic process"/>
    <property type="evidence" value="ECO:0007669"/>
    <property type="project" value="TreeGrafter"/>
</dbReference>
<comment type="similarity">
    <text evidence="4 21">Belongs to the peptidase M1 family.</text>
</comment>
<name>A0A7R9BVN4_9CRUS</name>
<evidence type="ECO:0000256" key="6">
    <source>
        <dbReference type="ARBA" id="ARBA00022622"/>
    </source>
</evidence>
<evidence type="ECO:0000256" key="8">
    <source>
        <dbReference type="ARBA" id="ARBA00022692"/>
    </source>
</evidence>
<dbReference type="SUPFAM" id="SSF55486">
    <property type="entry name" value="Metalloproteases ('zincins'), catalytic domain"/>
    <property type="match status" value="1"/>
</dbReference>
<keyword evidence="17" id="KW-0325">Glycoprotein</keyword>
<comment type="cofactor">
    <cofactor evidence="19 21">
        <name>Zn(2+)</name>
        <dbReference type="ChEBI" id="CHEBI:29105"/>
    </cofactor>
    <text evidence="19 21">Binds 1 zinc ion per subunit.</text>
</comment>
<dbReference type="Pfam" id="PF17900">
    <property type="entry name" value="Peptidase_M1_N"/>
    <property type="match status" value="1"/>
</dbReference>
<dbReference type="EMBL" id="OA885475">
    <property type="protein sequence ID" value="CAD7282076.1"/>
    <property type="molecule type" value="Genomic_DNA"/>
</dbReference>
<keyword evidence="11 21" id="KW-0378">Hydrolase</keyword>
<dbReference type="GO" id="GO:0005886">
    <property type="term" value="C:plasma membrane"/>
    <property type="evidence" value="ECO:0007669"/>
    <property type="project" value="UniProtKB-SubCell"/>
</dbReference>
<evidence type="ECO:0000256" key="12">
    <source>
        <dbReference type="ARBA" id="ARBA00022833"/>
    </source>
</evidence>
<evidence type="ECO:0000256" key="18">
    <source>
        <dbReference type="PIRSR" id="PIRSR634016-1"/>
    </source>
</evidence>
<evidence type="ECO:0000256" key="14">
    <source>
        <dbReference type="ARBA" id="ARBA00023049"/>
    </source>
</evidence>
<evidence type="ECO:0000256" key="16">
    <source>
        <dbReference type="ARBA" id="ARBA00023157"/>
    </source>
</evidence>
<evidence type="ECO:0000256" key="9">
    <source>
        <dbReference type="ARBA" id="ARBA00022723"/>
    </source>
</evidence>
<dbReference type="Gene3D" id="1.25.50.20">
    <property type="match status" value="1"/>
</dbReference>
<evidence type="ECO:0000256" key="1">
    <source>
        <dbReference type="ARBA" id="ARBA00000098"/>
    </source>
</evidence>
<comment type="catalytic activity">
    <reaction evidence="1">
        <text>Release of an N-terminal amino acid, Xaa-|-Yaa- from a peptide, amide or arylamide. Xaa is preferably Ala, but may be most amino acids including Pro (slow action). When a terminal hydrophobic residue is followed by a prolyl residue, the two may be released as an intact Xaa-Pro dipeptide.</text>
        <dbReference type="EC" id="3.4.11.2"/>
    </reaction>
</comment>
<accession>A0A7R9BVN4</accession>
<feature type="domain" description="Aminopeptidase N-like N-terminal" evidence="24">
    <location>
        <begin position="18"/>
        <end position="211"/>
    </location>
</feature>
<evidence type="ECO:0000256" key="11">
    <source>
        <dbReference type="ARBA" id="ARBA00022801"/>
    </source>
</evidence>
<keyword evidence="12 19" id="KW-0862">Zinc</keyword>
<dbReference type="PRINTS" id="PR00756">
    <property type="entry name" value="ALADIPTASE"/>
</dbReference>
<feature type="binding site" evidence="19">
    <location>
        <position position="318"/>
    </location>
    <ligand>
        <name>Zn(2+)</name>
        <dbReference type="ChEBI" id="CHEBI:29105"/>
        <note>catalytic</note>
    </ligand>
</feature>
<keyword evidence="10" id="KW-0732">Signal</keyword>
<evidence type="ECO:0000256" key="15">
    <source>
        <dbReference type="ARBA" id="ARBA00023136"/>
    </source>
</evidence>
<dbReference type="InterPro" id="IPR045357">
    <property type="entry name" value="Aminopeptidase_N-like_N"/>
</dbReference>
<dbReference type="GO" id="GO:0042277">
    <property type="term" value="F:peptide binding"/>
    <property type="evidence" value="ECO:0007669"/>
    <property type="project" value="TreeGrafter"/>
</dbReference>
<keyword evidence="14 21" id="KW-0482">Metalloprotease</keyword>
<evidence type="ECO:0000256" key="5">
    <source>
        <dbReference type="ARBA" id="ARBA00022475"/>
    </source>
</evidence>
<evidence type="ECO:0000256" key="17">
    <source>
        <dbReference type="ARBA" id="ARBA00023180"/>
    </source>
</evidence>
<evidence type="ECO:0000256" key="21">
    <source>
        <dbReference type="RuleBase" id="RU364040"/>
    </source>
</evidence>
<evidence type="ECO:0000259" key="22">
    <source>
        <dbReference type="Pfam" id="PF01433"/>
    </source>
</evidence>
<dbReference type="FunFam" id="1.25.50.20:FF:000001">
    <property type="entry name" value="Aminopeptidase"/>
    <property type="match status" value="1"/>
</dbReference>
<evidence type="ECO:0000256" key="13">
    <source>
        <dbReference type="ARBA" id="ARBA00022989"/>
    </source>
</evidence>
<dbReference type="AlphaFoldDB" id="A0A7R9BVN4"/>
<dbReference type="PANTHER" id="PTHR11533:SF294">
    <property type="entry name" value="THYROTROPIN-RELEASING HORMONE-DEGRADING ECTOENZYME"/>
    <property type="match status" value="1"/>
</dbReference>
<keyword evidence="6" id="KW-0336">GPI-anchor</keyword>
<evidence type="ECO:0000256" key="10">
    <source>
        <dbReference type="ARBA" id="ARBA00022729"/>
    </source>
</evidence>
<dbReference type="EMBL" id="CAJPEX010003438">
    <property type="protein sequence ID" value="CAG0922228.1"/>
    <property type="molecule type" value="Genomic_DNA"/>
</dbReference>
<dbReference type="Pfam" id="PF11838">
    <property type="entry name" value="ERAP1_C"/>
    <property type="match status" value="1"/>
</dbReference>
<dbReference type="InterPro" id="IPR042097">
    <property type="entry name" value="Aminopeptidase_N-like_N_sf"/>
</dbReference>